<keyword evidence="2 5" id="KW-0378">Hydrolase</keyword>
<dbReference type="PANTHER" id="PTHR34698">
    <property type="entry name" value="5-OXOPROLINASE SUBUNIT B"/>
    <property type="match status" value="1"/>
</dbReference>
<dbReference type="GO" id="GO:0005524">
    <property type="term" value="F:ATP binding"/>
    <property type="evidence" value="ECO:0007669"/>
    <property type="project" value="UniProtKB-KW"/>
</dbReference>
<dbReference type="NCBIfam" id="TIGR00370">
    <property type="entry name" value="5-oxoprolinase subunit PxpB"/>
    <property type="match status" value="1"/>
</dbReference>
<dbReference type="EMBL" id="VTPS01000006">
    <property type="protein sequence ID" value="TZE82405.1"/>
    <property type="molecule type" value="Genomic_DNA"/>
</dbReference>
<proteinExistence type="predicted"/>
<evidence type="ECO:0000256" key="1">
    <source>
        <dbReference type="ARBA" id="ARBA00022741"/>
    </source>
</evidence>
<feature type="domain" description="Carboxyltransferase" evidence="4">
    <location>
        <begin position="5"/>
        <end position="206"/>
    </location>
</feature>
<dbReference type="EC" id="3.5.2.9" evidence="5"/>
<dbReference type="InterPro" id="IPR003833">
    <property type="entry name" value="CT_C_D"/>
</dbReference>
<comment type="caution">
    <text evidence="5">The sequence shown here is derived from an EMBL/GenBank/DDBJ whole genome shotgun (WGS) entry which is preliminary data.</text>
</comment>
<dbReference type="Gene3D" id="2.40.100.10">
    <property type="entry name" value="Cyclophilin-like"/>
    <property type="match status" value="1"/>
</dbReference>
<gene>
    <name evidence="5" type="primary">pxpB</name>
    <name evidence="5" type="ORF">FWJ32_05195</name>
</gene>
<dbReference type="RefSeq" id="WP_149544917.1">
    <property type="nucleotide sequence ID" value="NZ_VTPS01000006.1"/>
</dbReference>
<evidence type="ECO:0000256" key="3">
    <source>
        <dbReference type="ARBA" id="ARBA00022840"/>
    </source>
</evidence>
<dbReference type="SUPFAM" id="SSF160467">
    <property type="entry name" value="PH0987 N-terminal domain-like"/>
    <property type="match status" value="1"/>
</dbReference>
<reference evidence="5 6" key="1">
    <citation type="submission" date="2019-08" db="EMBL/GenBank/DDBJ databases">
        <title>Calorimonas adulescens gen. nov., sp. nov., an anaerobic thermophilic bacterium from Sakhalin hot spring.</title>
        <authorList>
            <person name="Khomyakova M.A."/>
            <person name="Merkel A.Y."/>
            <person name="Novikov A."/>
            <person name="Bonch-Osmolovskaya E.A."/>
            <person name="Slobodkin A.I."/>
        </authorList>
    </citation>
    <scope>NUCLEOTIDE SEQUENCE [LARGE SCALE GENOMIC DNA]</scope>
    <source>
        <strain evidence="5 6">A05MB</strain>
    </source>
</reference>
<dbReference type="Proteomes" id="UP000322976">
    <property type="component" value="Unassembled WGS sequence"/>
</dbReference>
<dbReference type="Pfam" id="PF02682">
    <property type="entry name" value="CT_C_D"/>
    <property type="match status" value="1"/>
</dbReference>
<dbReference type="AlphaFoldDB" id="A0A5D8QCK3"/>
<evidence type="ECO:0000259" key="4">
    <source>
        <dbReference type="SMART" id="SM00796"/>
    </source>
</evidence>
<sequence>MYNEPRFMPVGDQALLMELGDDIEEGCNACIKGMIELIEEVGVKGIIETIPSYRSILIYYDPFVTDFNETVDRLKKIYGRLDIKSVEKGDTVIIPVLYGGEVGPDLQFVARYTGLTEEEVIDIHTSMDYLIYMLGFAPGFPYLGGIDERIQVPRLETPREWIPAGSVGIAGRQTGIYTVDSPGGWRVIGLTPVKLYDPHRDIPVILRIGDYIRFRPVTVEEFDEIKKGVESGTYYPEVLRGGAG</sequence>
<protein>
    <submittedName>
        <fullName evidence="5">5-oxoprolinase subunit PxpB</fullName>
        <ecNumber evidence="5">3.5.2.9</ecNumber>
    </submittedName>
</protein>
<evidence type="ECO:0000256" key="2">
    <source>
        <dbReference type="ARBA" id="ARBA00022801"/>
    </source>
</evidence>
<dbReference type="SMART" id="SM00796">
    <property type="entry name" value="AHS1"/>
    <property type="match status" value="1"/>
</dbReference>
<keyword evidence="1" id="KW-0547">Nucleotide-binding</keyword>
<dbReference type="InterPro" id="IPR010016">
    <property type="entry name" value="PxpB"/>
</dbReference>
<dbReference type="GO" id="GO:0017168">
    <property type="term" value="F:5-oxoprolinase (ATP-hydrolyzing) activity"/>
    <property type="evidence" value="ECO:0007669"/>
    <property type="project" value="UniProtKB-EC"/>
</dbReference>
<keyword evidence="3" id="KW-0067">ATP-binding</keyword>
<evidence type="ECO:0000313" key="6">
    <source>
        <dbReference type="Proteomes" id="UP000322976"/>
    </source>
</evidence>
<dbReference type="Gene3D" id="3.30.1360.40">
    <property type="match status" value="1"/>
</dbReference>
<dbReference type="PANTHER" id="PTHR34698:SF2">
    <property type="entry name" value="5-OXOPROLINASE SUBUNIT B"/>
    <property type="match status" value="1"/>
</dbReference>
<keyword evidence="6" id="KW-1185">Reference proteome</keyword>
<dbReference type="SUPFAM" id="SSF50891">
    <property type="entry name" value="Cyclophilin-like"/>
    <property type="match status" value="1"/>
</dbReference>
<evidence type="ECO:0000313" key="5">
    <source>
        <dbReference type="EMBL" id="TZE82405.1"/>
    </source>
</evidence>
<organism evidence="5 6">
    <name type="scientific">Calorimonas adulescens</name>
    <dbReference type="NCBI Taxonomy" id="2606906"/>
    <lineage>
        <taxon>Bacteria</taxon>
        <taxon>Bacillati</taxon>
        <taxon>Bacillota</taxon>
        <taxon>Clostridia</taxon>
        <taxon>Thermoanaerobacterales</taxon>
        <taxon>Thermoanaerobacteraceae</taxon>
        <taxon>Calorimonas</taxon>
    </lineage>
</organism>
<dbReference type="InterPro" id="IPR029000">
    <property type="entry name" value="Cyclophilin-like_dom_sf"/>
</dbReference>
<name>A0A5D8QCK3_9THEO</name>
<accession>A0A5D8QCK3</accession>